<evidence type="ECO:0000313" key="11">
    <source>
        <dbReference type="Proteomes" id="UP001262754"/>
    </source>
</evidence>
<keyword evidence="11" id="KW-1185">Reference proteome</keyword>
<comment type="caution">
    <text evidence="10">The sequence shown here is derived from an EMBL/GenBank/DDBJ whole genome shotgun (WGS) entry which is preliminary data.</text>
</comment>
<evidence type="ECO:0000259" key="8">
    <source>
        <dbReference type="Pfam" id="PF02687"/>
    </source>
</evidence>
<keyword evidence="3 7" id="KW-0812">Transmembrane</keyword>
<sequence length="403" mass="41478">MTVLTSPSPRAALRTWSQSGAEALANLLAQRQRSALALLGILIGAASIVAMLTIGHMAQRETLKLFAHMGVDMLQIHANPVGPFPATMDRAAIEALPRTDPDVEAAVPLTIDRAKVAIGPASQDAGIIAAAPNLPDLVHLSTASGRLFASVDEGNLVAVLGADTAAALSAPGAPAGPGSRIRIRGYVFTVIGVLAPVAFTAMDPTDYNTAVLVPLGDAARIMATPEPSTVLLRLRPGADAKAVGGRLVARLANPTSAPQAVSAQELIQSLNAQKAIHSRLLTAIGAISLLVGGIGVMNVMMMGVMERRREIGLRAALGATPRDIQAMFLIEAGILALMGGLVGLAFGLLAAFVAARASGWTFSLSAYVLPLGPGLAAVVGMIFGFYPALRASRLDPIVALRDE</sequence>
<comment type="similarity">
    <text evidence="6">Belongs to the ABC-4 integral membrane protein family.</text>
</comment>
<dbReference type="InterPro" id="IPR025857">
    <property type="entry name" value="MacB_PCD"/>
</dbReference>
<feature type="domain" description="MacB-like periplasmic core" evidence="9">
    <location>
        <begin position="34"/>
        <end position="247"/>
    </location>
</feature>
<dbReference type="PANTHER" id="PTHR30572:SF4">
    <property type="entry name" value="ABC TRANSPORTER PERMEASE YTRF"/>
    <property type="match status" value="1"/>
</dbReference>
<dbReference type="PANTHER" id="PTHR30572">
    <property type="entry name" value="MEMBRANE COMPONENT OF TRANSPORTER-RELATED"/>
    <property type="match status" value="1"/>
</dbReference>
<name>A0ABU1N239_9CAUL</name>
<gene>
    <name evidence="10" type="ORF">J2800_003248</name>
</gene>
<evidence type="ECO:0000256" key="7">
    <source>
        <dbReference type="SAM" id="Phobius"/>
    </source>
</evidence>
<dbReference type="Proteomes" id="UP001262754">
    <property type="component" value="Unassembled WGS sequence"/>
</dbReference>
<dbReference type="EMBL" id="JAVDRL010000009">
    <property type="protein sequence ID" value="MDR6532490.1"/>
    <property type="molecule type" value="Genomic_DNA"/>
</dbReference>
<reference evidence="10 11" key="1">
    <citation type="submission" date="2023-07" db="EMBL/GenBank/DDBJ databases">
        <title>Sorghum-associated microbial communities from plants grown in Nebraska, USA.</title>
        <authorList>
            <person name="Schachtman D."/>
        </authorList>
    </citation>
    <scope>NUCLEOTIDE SEQUENCE [LARGE SCALE GENOMIC DNA]</scope>
    <source>
        <strain evidence="10 11">DS2154</strain>
    </source>
</reference>
<dbReference type="InterPro" id="IPR050250">
    <property type="entry name" value="Macrolide_Exporter_MacB"/>
</dbReference>
<evidence type="ECO:0000256" key="6">
    <source>
        <dbReference type="ARBA" id="ARBA00038076"/>
    </source>
</evidence>
<evidence type="ECO:0000256" key="4">
    <source>
        <dbReference type="ARBA" id="ARBA00022989"/>
    </source>
</evidence>
<dbReference type="Pfam" id="PF02687">
    <property type="entry name" value="FtsX"/>
    <property type="match status" value="1"/>
</dbReference>
<evidence type="ECO:0000256" key="1">
    <source>
        <dbReference type="ARBA" id="ARBA00004651"/>
    </source>
</evidence>
<evidence type="ECO:0000256" key="2">
    <source>
        <dbReference type="ARBA" id="ARBA00022475"/>
    </source>
</evidence>
<organism evidence="10 11">
    <name type="scientific">Caulobacter rhizosphaerae</name>
    <dbReference type="NCBI Taxonomy" id="2010972"/>
    <lineage>
        <taxon>Bacteria</taxon>
        <taxon>Pseudomonadati</taxon>
        <taxon>Pseudomonadota</taxon>
        <taxon>Alphaproteobacteria</taxon>
        <taxon>Caulobacterales</taxon>
        <taxon>Caulobacteraceae</taxon>
        <taxon>Caulobacter</taxon>
    </lineage>
</organism>
<evidence type="ECO:0000256" key="5">
    <source>
        <dbReference type="ARBA" id="ARBA00023136"/>
    </source>
</evidence>
<feature type="transmembrane region" description="Helical" evidence="7">
    <location>
        <begin position="185"/>
        <end position="202"/>
    </location>
</feature>
<comment type="subcellular location">
    <subcellularLocation>
        <location evidence="1">Cell membrane</location>
        <topology evidence="1">Multi-pass membrane protein</topology>
    </subcellularLocation>
</comment>
<dbReference type="RefSeq" id="WP_310033014.1">
    <property type="nucleotide sequence ID" value="NZ_JAVDRL010000009.1"/>
</dbReference>
<dbReference type="Pfam" id="PF12704">
    <property type="entry name" value="MacB_PCD"/>
    <property type="match status" value="1"/>
</dbReference>
<feature type="transmembrane region" description="Helical" evidence="7">
    <location>
        <begin position="326"/>
        <end position="355"/>
    </location>
</feature>
<protein>
    <submittedName>
        <fullName evidence="10">ABC transport system permease protein</fullName>
    </submittedName>
</protein>
<feature type="transmembrane region" description="Helical" evidence="7">
    <location>
        <begin position="280"/>
        <end position="305"/>
    </location>
</feature>
<evidence type="ECO:0000313" key="10">
    <source>
        <dbReference type="EMBL" id="MDR6532490.1"/>
    </source>
</evidence>
<evidence type="ECO:0000259" key="9">
    <source>
        <dbReference type="Pfam" id="PF12704"/>
    </source>
</evidence>
<feature type="domain" description="ABC3 transporter permease C-terminal" evidence="8">
    <location>
        <begin position="284"/>
        <end position="396"/>
    </location>
</feature>
<proteinExistence type="inferred from homology"/>
<keyword evidence="4 7" id="KW-1133">Transmembrane helix</keyword>
<keyword evidence="5 7" id="KW-0472">Membrane</keyword>
<feature type="transmembrane region" description="Helical" evidence="7">
    <location>
        <begin position="367"/>
        <end position="386"/>
    </location>
</feature>
<keyword evidence="2" id="KW-1003">Cell membrane</keyword>
<feature type="transmembrane region" description="Helical" evidence="7">
    <location>
        <begin position="35"/>
        <end position="54"/>
    </location>
</feature>
<accession>A0ABU1N239</accession>
<dbReference type="InterPro" id="IPR003838">
    <property type="entry name" value="ABC3_permease_C"/>
</dbReference>
<evidence type="ECO:0000256" key="3">
    <source>
        <dbReference type="ARBA" id="ARBA00022692"/>
    </source>
</evidence>